<dbReference type="Proteomes" id="UP000430975">
    <property type="component" value="Unassembled WGS sequence"/>
</dbReference>
<comment type="pathway">
    <text evidence="1 14">Amino-acid biosynthesis; L-threonine biosynthesis; L-threonine from L-aspartate: step 3/5.</text>
</comment>
<dbReference type="Pfam" id="PF03447">
    <property type="entry name" value="NAD_binding_3"/>
    <property type="match status" value="1"/>
</dbReference>
<evidence type="ECO:0000256" key="14">
    <source>
        <dbReference type="RuleBase" id="RU000579"/>
    </source>
</evidence>
<evidence type="ECO:0000313" key="20">
    <source>
        <dbReference type="Proteomes" id="UP000430975"/>
    </source>
</evidence>
<evidence type="ECO:0000256" key="8">
    <source>
        <dbReference type="ARBA" id="ARBA00023002"/>
    </source>
</evidence>
<evidence type="ECO:0000313" key="18">
    <source>
        <dbReference type="EMBL" id="MRI81247.1"/>
    </source>
</evidence>
<name>A0A6I2GEI9_9LACT</name>
<dbReference type="InterPro" id="IPR005106">
    <property type="entry name" value="Asp/hSer_DH_NAD-bd"/>
</dbReference>
<reference evidence="20 21" key="1">
    <citation type="submission" date="2019-11" db="EMBL/GenBank/DDBJ databases">
        <title>Characterisation of Fundicoccus ignavus gen. nov. sp. nov., a novel genus of the family Aerococcaceae isolated from bulk tank milk.</title>
        <authorList>
            <person name="Siebert A."/>
            <person name="Huptas C."/>
            <person name="Wenning M."/>
            <person name="Scherer S."/>
            <person name="Doll E.V."/>
        </authorList>
    </citation>
    <scope>NUCLEOTIDE SEQUENCE [LARGE SCALE GENOMIC DNA]</scope>
    <source>
        <strain evidence="18 21">DSM 109653</strain>
        <strain evidence="19 20">WS4759</strain>
    </source>
</reference>
<comment type="catalytic activity">
    <reaction evidence="11">
        <text>L-homoserine + NADP(+) = L-aspartate 4-semialdehyde + NADPH + H(+)</text>
        <dbReference type="Rhea" id="RHEA:15761"/>
        <dbReference type="ChEBI" id="CHEBI:15378"/>
        <dbReference type="ChEBI" id="CHEBI:57476"/>
        <dbReference type="ChEBI" id="CHEBI:57783"/>
        <dbReference type="ChEBI" id="CHEBI:58349"/>
        <dbReference type="ChEBI" id="CHEBI:537519"/>
        <dbReference type="EC" id="1.1.1.3"/>
    </reaction>
    <physiologicalReaction direction="right-to-left" evidence="11">
        <dbReference type="Rhea" id="RHEA:15763"/>
    </physiologicalReaction>
</comment>
<dbReference type="GO" id="GO:0009088">
    <property type="term" value="P:threonine biosynthetic process"/>
    <property type="evidence" value="ECO:0007669"/>
    <property type="project" value="UniProtKB-UniPathway"/>
</dbReference>
<keyword evidence="9" id="KW-0915">Sodium</keyword>
<comment type="caution">
    <text evidence="19">The sequence shown here is derived from an EMBL/GenBank/DDBJ whole genome shotgun (WGS) entry which is preliminary data.</text>
</comment>
<dbReference type="Pfam" id="PF00742">
    <property type="entry name" value="Homoserine_dh"/>
    <property type="match status" value="1"/>
</dbReference>
<dbReference type="SUPFAM" id="SSF51735">
    <property type="entry name" value="NAD(P)-binding Rossmann-fold domains"/>
    <property type="match status" value="1"/>
</dbReference>
<evidence type="ECO:0000256" key="15">
    <source>
        <dbReference type="RuleBase" id="RU004171"/>
    </source>
</evidence>
<dbReference type="UniPathway" id="UPA00050">
    <property type="reaction ID" value="UER00063"/>
</dbReference>
<evidence type="ECO:0000256" key="1">
    <source>
        <dbReference type="ARBA" id="ARBA00005056"/>
    </source>
</evidence>
<dbReference type="Proteomes" id="UP000469870">
    <property type="component" value="Unassembled WGS sequence"/>
</dbReference>
<feature type="domain" description="Aspartate/homoserine dehydrogenase NAD-binding" evidence="17">
    <location>
        <begin position="7"/>
        <end position="125"/>
    </location>
</feature>
<feature type="binding site" evidence="13">
    <location>
        <position position="101"/>
    </location>
    <ligand>
        <name>NADPH</name>
        <dbReference type="ChEBI" id="CHEBI:57783"/>
    </ligand>
</feature>
<dbReference type="Gene3D" id="3.30.360.10">
    <property type="entry name" value="Dihydrodipicolinate Reductase, domain 2"/>
    <property type="match status" value="1"/>
</dbReference>
<evidence type="ECO:0000313" key="21">
    <source>
        <dbReference type="Proteomes" id="UP000469870"/>
    </source>
</evidence>
<keyword evidence="8 14" id="KW-0560">Oxidoreductase</keyword>
<comment type="similarity">
    <text evidence="3 15">Belongs to the homoserine dehydrogenase family.</text>
</comment>
<feature type="active site" description="Proton donor" evidence="12">
    <location>
        <position position="201"/>
    </location>
</feature>
<keyword evidence="20" id="KW-1185">Reference proteome</keyword>
<evidence type="ECO:0000256" key="3">
    <source>
        <dbReference type="ARBA" id="ARBA00006753"/>
    </source>
</evidence>
<dbReference type="EMBL" id="WJQS01000010">
    <property type="protein sequence ID" value="MRI86240.1"/>
    <property type="molecule type" value="Genomic_DNA"/>
</dbReference>
<evidence type="ECO:0000256" key="2">
    <source>
        <dbReference type="ARBA" id="ARBA00005062"/>
    </source>
</evidence>
<accession>A0A6I2GEI9</accession>
<dbReference type="FunFam" id="3.30.360.10:FF:000005">
    <property type="entry name" value="Homoserine dehydrogenase"/>
    <property type="match status" value="1"/>
</dbReference>
<dbReference type="GO" id="GO:0050661">
    <property type="term" value="F:NADP binding"/>
    <property type="evidence" value="ECO:0007669"/>
    <property type="project" value="InterPro"/>
</dbReference>
<dbReference type="Gene3D" id="3.30.70.3100">
    <property type="match status" value="1"/>
</dbReference>
<dbReference type="PANTHER" id="PTHR43331">
    <property type="entry name" value="HOMOSERINE DEHYDROGENASE"/>
    <property type="match status" value="1"/>
</dbReference>
<evidence type="ECO:0000256" key="4">
    <source>
        <dbReference type="ARBA" id="ARBA00013213"/>
    </source>
</evidence>
<evidence type="ECO:0000256" key="5">
    <source>
        <dbReference type="ARBA" id="ARBA00013376"/>
    </source>
</evidence>
<dbReference type="NCBIfam" id="NF004976">
    <property type="entry name" value="PRK06349.1"/>
    <property type="match status" value="1"/>
</dbReference>
<keyword evidence="7 14" id="KW-0791">Threonine biosynthesis</keyword>
<dbReference type="PROSITE" id="PS01042">
    <property type="entry name" value="HOMOSER_DHGENASE"/>
    <property type="match status" value="1"/>
</dbReference>
<proteinExistence type="inferred from homology"/>
<dbReference type="GO" id="GO:0004412">
    <property type="term" value="F:homoserine dehydrogenase activity"/>
    <property type="evidence" value="ECO:0007669"/>
    <property type="project" value="UniProtKB-EC"/>
</dbReference>
<evidence type="ECO:0000256" key="6">
    <source>
        <dbReference type="ARBA" id="ARBA00022605"/>
    </source>
</evidence>
<evidence type="ECO:0000256" key="9">
    <source>
        <dbReference type="ARBA" id="ARBA00023053"/>
    </source>
</evidence>
<organism evidence="19 20">
    <name type="scientific">Fundicoccus ignavus</name>
    <dbReference type="NCBI Taxonomy" id="2664442"/>
    <lineage>
        <taxon>Bacteria</taxon>
        <taxon>Bacillati</taxon>
        <taxon>Bacillota</taxon>
        <taxon>Bacilli</taxon>
        <taxon>Lactobacillales</taxon>
        <taxon>Aerococcaceae</taxon>
        <taxon>Fundicoccus</taxon>
    </lineage>
</organism>
<feature type="binding site" evidence="13">
    <location>
        <begin position="6"/>
        <end position="13"/>
    </location>
    <ligand>
        <name>NADP(+)</name>
        <dbReference type="ChEBI" id="CHEBI:58349"/>
    </ligand>
</feature>
<keyword evidence="6 14" id="KW-0028">Amino-acid biosynthesis</keyword>
<evidence type="ECO:0000256" key="7">
    <source>
        <dbReference type="ARBA" id="ARBA00022697"/>
    </source>
</evidence>
<dbReference type="RefSeq" id="WP_153861650.1">
    <property type="nucleotide sequence ID" value="NZ_WJQR01000003.1"/>
</dbReference>
<feature type="binding site" evidence="13">
    <location>
        <position position="186"/>
    </location>
    <ligand>
        <name>L-homoserine</name>
        <dbReference type="ChEBI" id="CHEBI:57476"/>
    </ligand>
</feature>
<evidence type="ECO:0000256" key="10">
    <source>
        <dbReference type="ARBA" id="ARBA00023167"/>
    </source>
</evidence>
<gene>
    <name evidence="19" type="ORF">GIY09_10320</name>
    <name evidence="18" type="ORF">GIY11_04370</name>
</gene>
<feature type="domain" description="Homoserine dehydrogenase catalytic" evidence="16">
    <location>
        <begin position="133"/>
        <end position="313"/>
    </location>
</feature>
<evidence type="ECO:0000259" key="16">
    <source>
        <dbReference type="Pfam" id="PF00742"/>
    </source>
</evidence>
<keyword evidence="13 14" id="KW-0521">NADP</keyword>
<dbReference type="EMBL" id="WJQR01000003">
    <property type="protein sequence ID" value="MRI81247.1"/>
    <property type="molecule type" value="Genomic_DNA"/>
</dbReference>
<evidence type="ECO:0000259" key="17">
    <source>
        <dbReference type="Pfam" id="PF03447"/>
    </source>
</evidence>
<dbReference type="GO" id="GO:0009086">
    <property type="term" value="P:methionine biosynthetic process"/>
    <property type="evidence" value="ECO:0007669"/>
    <property type="project" value="UniProtKB-KW"/>
</dbReference>
<dbReference type="SUPFAM" id="SSF55347">
    <property type="entry name" value="Glyceraldehyde-3-phosphate dehydrogenase-like, C-terminal domain"/>
    <property type="match status" value="1"/>
</dbReference>
<sequence length="395" mass="42408">MNIALLGLGTVGSGVVELLQLNQTHISQAIGEQLTITHVYVNNVNKERSVDLTGITVTDNIETIYESDIDLVIEVMGGIEGTRDIIAKFLTKGIHVVTANKDMLAAHIDELSQIANQHSVTLAYEASTAGGIPVIRGIQTGLNSNRINQVLGILNGTSNYILTRMSQDGWDYQTALTKAQELGYAEADPTNDVEGYDAQRKILLLSRLAYNKSLNLEDVSVRGISRIEVQDLAQAAQAGYTMKLLGTSRLNEADNSVSINVEPVLLASSHQLAHVNDAMNSVFVKGNGVGEAMFYGPGAGGLATASAVVSDVMNIATQSQHFNFLPTEKARVVADTTAKAYYIRLQAAPTKADWVETELVNDSDRFVAVSQAITPTELAEISQDAAFVVAYPIEA</sequence>
<dbReference type="InterPro" id="IPR036291">
    <property type="entry name" value="NAD(P)-bd_dom_sf"/>
</dbReference>
<evidence type="ECO:0000256" key="13">
    <source>
        <dbReference type="PIRSR" id="PIRSR000098-2"/>
    </source>
</evidence>
<dbReference type="InterPro" id="IPR016204">
    <property type="entry name" value="HDH"/>
</dbReference>
<evidence type="ECO:0000313" key="19">
    <source>
        <dbReference type="EMBL" id="MRI86240.1"/>
    </source>
</evidence>
<dbReference type="InterPro" id="IPR019811">
    <property type="entry name" value="HDH_CS"/>
</dbReference>
<dbReference type="Gene3D" id="3.40.50.720">
    <property type="entry name" value="NAD(P)-binding Rossmann-like Domain"/>
    <property type="match status" value="1"/>
</dbReference>
<keyword evidence="10 14" id="KW-0486">Methionine biosynthesis</keyword>
<protein>
    <recommendedName>
        <fullName evidence="5 14">Homoserine dehydrogenase</fullName>
        <ecNumber evidence="4 14">1.1.1.3</ecNumber>
    </recommendedName>
</protein>
<dbReference type="PIRSF" id="PIRSF000098">
    <property type="entry name" value="Homoser_dehydrog"/>
    <property type="match status" value="1"/>
</dbReference>
<dbReference type="EC" id="1.1.1.3" evidence="4 14"/>
<comment type="pathway">
    <text evidence="2 14">Amino-acid biosynthesis; L-methionine biosynthesis via de novo pathway; L-homoserine from L-aspartate: step 3/3.</text>
</comment>
<dbReference type="AlphaFoldDB" id="A0A6I2GEI9"/>
<evidence type="ECO:0000256" key="12">
    <source>
        <dbReference type="PIRSR" id="PIRSR000098-1"/>
    </source>
</evidence>
<dbReference type="PANTHER" id="PTHR43331:SF1">
    <property type="entry name" value="HOMOSERINE DEHYDROGENASE"/>
    <property type="match status" value="1"/>
</dbReference>
<dbReference type="InterPro" id="IPR001342">
    <property type="entry name" value="HDH_cat"/>
</dbReference>
<evidence type="ECO:0000256" key="11">
    <source>
        <dbReference type="ARBA" id="ARBA00048841"/>
    </source>
</evidence>
<dbReference type="UniPathway" id="UPA00051">
    <property type="reaction ID" value="UER00465"/>
</dbReference>